<dbReference type="GO" id="GO:0005524">
    <property type="term" value="F:ATP binding"/>
    <property type="evidence" value="ECO:0007669"/>
    <property type="project" value="InterPro"/>
</dbReference>
<feature type="domain" description="Protein kinase" evidence="1">
    <location>
        <begin position="680"/>
        <end position="970"/>
    </location>
</feature>
<feature type="domain" description="Protein kinase" evidence="1">
    <location>
        <begin position="29"/>
        <end position="312"/>
    </location>
</feature>
<dbReference type="PANTHER" id="PTHR44329">
    <property type="entry name" value="SERINE/THREONINE-PROTEIN KINASE TNNI3K-RELATED"/>
    <property type="match status" value="1"/>
</dbReference>
<organism evidence="2 3">
    <name type="scientific">Rhizopogon vinicolor AM-OR11-026</name>
    <dbReference type="NCBI Taxonomy" id="1314800"/>
    <lineage>
        <taxon>Eukaryota</taxon>
        <taxon>Fungi</taxon>
        <taxon>Dikarya</taxon>
        <taxon>Basidiomycota</taxon>
        <taxon>Agaricomycotina</taxon>
        <taxon>Agaricomycetes</taxon>
        <taxon>Agaricomycetidae</taxon>
        <taxon>Boletales</taxon>
        <taxon>Suillineae</taxon>
        <taxon>Rhizopogonaceae</taxon>
        <taxon>Rhizopogon</taxon>
    </lineage>
</organism>
<dbReference type="EMBL" id="KV449166">
    <property type="protein sequence ID" value="OAX31979.1"/>
    <property type="molecule type" value="Genomic_DNA"/>
</dbReference>
<dbReference type="PANTHER" id="PTHR44329:SF214">
    <property type="entry name" value="PROTEIN KINASE DOMAIN-CONTAINING PROTEIN"/>
    <property type="match status" value="1"/>
</dbReference>
<dbReference type="Pfam" id="PF07714">
    <property type="entry name" value="PK_Tyr_Ser-Thr"/>
    <property type="match status" value="1"/>
</dbReference>
<gene>
    <name evidence="2" type="ORF">K503DRAFT_870398</name>
</gene>
<sequence length="975" mass="107136">MADIILIDINTLVDFKIKPIFIPSSAVKKLETYPHNSGGFSDVWKCSMSTPSGRLPVAVKSIKVIQSDNKKLQYKAGRGIRREAYVWTQLSHDHILPLEGITNDFESLPALISLWMVNGSLNDYLKRDFPQLSDSRKSGLIRQVVAGLSYLHGKGIVHGDLTGANILVDDSGSLRIADFALSMPIAEAGDEMFSSSHVGTLRWLAPEFVDINFEGVEGKKPTKPGDIYAFGCVMLQILSGKTPYSWITPAAQITVAIASGQEPFKHRVHMNMGEVYEPLSSRCLSKIPEQRPSIVEITTIVGPVKATPSPNIPRTVQVQSSVDDDRSSRGAEILTDRLAASHPHDTRLFINMFPVQDLGPTVNDKDTSLLPLKKYMEGNNFDLRGISNFLSSTPDPNLQCAALQSLEHAAEWQSINFTECMSVIFDPVAKLLDSGDSEVRYAALDTLKHFLGSPRATDIVKSMMLRRVVDVVCDNLNAPDPEVQLAAVELLDAATRFEEILVKFSAAVSRISSLLSSMPTATQVTALRVLEVCAGSSTPELVKAVADTFQSLIVPLSSPETTVQIATLKVLEAGARTKDPELYGAFKAISPVLTKIQSSCETDVRSAARTVLQTAAQNDQLIDTVMTISPLSLVLGKDHARDVGKAGELSGTAQPSHQPQVVNFKKKPTIILIPAKAVKKIGKFPIGTGGLGDVWMCSWRPQAKKSWMCFWPRKSSKCKVAVKSVRIYQSHDKELVEKIGKRIHREAHVWIDLDHDNILKFLGIVEGFGLLPALVTAWMENGSLDSYLRQHTDLSKVETLRMLRQIAAGLKYLHDKGVVHGDLTCTNVLIDDDGKLHLADFSLSMILAESQNSTFNSCHAGNVRWMAPEMLAMPEQEGVTMPEQGGVMIPTKAADIYSYGCIMLQLFSGRLPYSWLTQAMHVTMTRVRGIEPFPARQIASVEDGYKLYSLRCLSNDSGDRPAISEIVEFLDEKSS</sequence>
<evidence type="ECO:0000313" key="3">
    <source>
        <dbReference type="Proteomes" id="UP000092154"/>
    </source>
</evidence>
<dbReference type="STRING" id="1314800.A0A1B7MHB2"/>
<dbReference type="InterPro" id="IPR011989">
    <property type="entry name" value="ARM-like"/>
</dbReference>
<reference evidence="2 3" key="1">
    <citation type="submission" date="2016-06" db="EMBL/GenBank/DDBJ databases">
        <title>Comparative genomics of the ectomycorrhizal sister species Rhizopogon vinicolor and Rhizopogon vesiculosus (Basidiomycota: Boletales) reveals a divergence of the mating type B locus.</title>
        <authorList>
            <consortium name="DOE Joint Genome Institute"/>
            <person name="Mujic A.B."/>
            <person name="Kuo A."/>
            <person name="Tritt A."/>
            <person name="Lipzen A."/>
            <person name="Chen C."/>
            <person name="Johnson J."/>
            <person name="Sharma A."/>
            <person name="Barry K."/>
            <person name="Grigoriev I.V."/>
            <person name="Spatafora J.W."/>
        </authorList>
    </citation>
    <scope>NUCLEOTIDE SEQUENCE [LARGE SCALE GENOMIC DNA]</scope>
    <source>
        <strain evidence="2 3">AM-OR11-026</strain>
    </source>
</reference>
<dbReference type="Gene3D" id="1.25.10.10">
    <property type="entry name" value="Leucine-rich Repeat Variant"/>
    <property type="match status" value="1"/>
</dbReference>
<dbReference type="Proteomes" id="UP000092154">
    <property type="component" value="Unassembled WGS sequence"/>
</dbReference>
<dbReference type="PROSITE" id="PS50011">
    <property type="entry name" value="PROTEIN_KINASE_DOM"/>
    <property type="match status" value="2"/>
</dbReference>
<dbReference type="InterPro" id="IPR001245">
    <property type="entry name" value="Ser-Thr/Tyr_kinase_cat_dom"/>
</dbReference>
<protein>
    <submittedName>
        <fullName evidence="2">Kinase-like protein</fullName>
    </submittedName>
</protein>
<accession>A0A1B7MHB2</accession>
<dbReference type="InterPro" id="IPR000719">
    <property type="entry name" value="Prot_kinase_dom"/>
</dbReference>
<name>A0A1B7MHB2_9AGAM</name>
<keyword evidence="2" id="KW-0808">Transferase</keyword>
<dbReference type="AlphaFoldDB" id="A0A1B7MHB2"/>
<proteinExistence type="predicted"/>
<evidence type="ECO:0000313" key="2">
    <source>
        <dbReference type="EMBL" id="OAX31979.1"/>
    </source>
</evidence>
<keyword evidence="2" id="KW-0418">Kinase</keyword>
<keyword evidence="3" id="KW-1185">Reference proteome</keyword>
<dbReference type="PROSITE" id="PS00109">
    <property type="entry name" value="PROTEIN_KINASE_TYR"/>
    <property type="match status" value="2"/>
</dbReference>
<dbReference type="GO" id="GO:0004674">
    <property type="term" value="F:protein serine/threonine kinase activity"/>
    <property type="evidence" value="ECO:0007669"/>
    <property type="project" value="TreeGrafter"/>
</dbReference>
<dbReference type="InterPro" id="IPR016024">
    <property type="entry name" value="ARM-type_fold"/>
</dbReference>
<dbReference type="InParanoid" id="A0A1B7MHB2"/>
<dbReference type="InterPro" id="IPR011009">
    <property type="entry name" value="Kinase-like_dom_sf"/>
</dbReference>
<dbReference type="SUPFAM" id="SSF56112">
    <property type="entry name" value="Protein kinase-like (PK-like)"/>
    <property type="match status" value="2"/>
</dbReference>
<dbReference type="Gene3D" id="1.10.510.10">
    <property type="entry name" value="Transferase(Phosphotransferase) domain 1"/>
    <property type="match status" value="2"/>
</dbReference>
<dbReference type="InterPro" id="IPR051681">
    <property type="entry name" value="Ser/Thr_Kinases-Pseudokinases"/>
</dbReference>
<dbReference type="OrthoDB" id="1668230at2759"/>
<dbReference type="SUPFAM" id="SSF48371">
    <property type="entry name" value="ARM repeat"/>
    <property type="match status" value="1"/>
</dbReference>
<dbReference type="Pfam" id="PF00069">
    <property type="entry name" value="Pkinase"/>
    <property type="match status" value="1"/>
</dbReference>
<dbReference type="InterPro" id="IPR008266">
    <property type="entry name" value="Tyr_kinase_AS"/>
</dbReference>
<evidence type="ECO:0000259" key="1">
    <source>
        <dbReference type="PROSITE" id="PS50011"/>
    </source>
</evidence>